<accession>A0ABQ7C211</accession>
<gene>
    <name evidence="1" type="ORF">DY000_02004379</name>
</gene>
<dbReference type="Proteomes" id="UP000266723">
    <property type="component" value="Unassembled WGS sequence"/>
</dbReference>
<protein>
    <submittedName>
        <fullName evidence="1">Uncharacterized protein</fullName>
    </submittedName>
</protein>
<comment type="caution">
    <text evidence="1">The sequence shown here is derived from an EMBL/GenBank/DDBJ whole genome shotgun (WGS) entry which is preliminary data.</text>
</comment>
<dbReference type="EMBL" id="QGKV02000832">
    <property type="protein sequence ID" value="KAF3545701.1"/>
    <property type="molecule type" value="Genomic_DNA"/>
</dbReference>
<sequence>MGNLMISLNLESLGKKAWCLGTSRKLGVNEDPLNPMLAGVGKDEGKLFWTVGCVKPWIIYTVLTEHIFWLVLRLAEWYIRLAPGSGVVSVPISVEPTNDSSNM</sequence>
<reference evidence="1 2" key="1">
    <citation type="journal article" date="2020" name="BMC Genomics">
        <title>Intraspecific diversification of the crop wild relative Brassica cretica Lam. using demographic model selection.</title>
        <authorList>
            <person name="Kioukis A."/>
            <person name="Michalopoulou V.A."/>
            <person name="Briers L."/>
            <person name="Pirintsos S."/>
            <person name="Studholme D.J."/>
            <person name="Pavlidis P."/>
            <person name="Sarris P.F."/>
        </authorList>
    </citation>
    <scope>NUCLEOTIDE SEQUENCE [LARGE SCALE GENOMIC DNA]</scope>
    <source>
        <strain evidence="2">cv. PFS-1207/04</strain>
    </source>
</reference>
<keyword evidence="2" id="KW-1185">Reference proteome</keyword>
<name>A0ABQ7C211_BRACR</name>
<proteinExistence type="predicted"/>
<evidence type="ECO:0000313" key="2">
    <source>
        <dbReference type="Proteomes" id="UP000266723"/>
    </source>
</evidence>
<evidence type="ECO:0000313" key="1">
    <source>
        <dbReference type="EMBL" id="KAF3545701.1"/>
    </source>
</evidence>
<organism evidence="1 2">
    <name type="scientific">Brassica cretica</name>
    <name type="common">Mustard</name>
    <dbReference type="NCBI Taxonomy" id="69181"/>
    <lineage>
        <taxon>Eukaryota</taxon>
        <taxon>Viridiplantae</taxon>
        <taxon>Streptophyta</taxon>
        <taxon>Embryophyta</taxon>
        <taxon>Tracheophyta</taxon>
        <taxon>Spermatophyta</taxon>
        <taxon>Magnoliopsida</taxon>
        <taxon>eudicotyledons</taxon>
        <taxon>Gunneridae</taxon>
        <taxon>Pentapetalae</taxon>
        <taxon>rosids</taxon>
        <taxon>malvids</taxon>
        <taxon>Brassicales</taxon>
        <taxon>Brassicaceae</taxon>
        <taxon>Brassiceae</taxon>
        <taxon>Brassica</taxon>
    </lineage>
</organism>